<sequence>MGKRIKLGKKKKDKIRGHVINIPEVKGGTDGEYPVFSFTSCDENRHCLWDLEHKELKELMSFFKKMGSMSWIDVKQYRSFRWETYDQSEIKNLPKDIPPDAKIIHLKPSPKFVIFGYRIGQVFYIVWFDRNHKVHNMS</sequence>
<proteinExistence type="predicted"/>
<evidence type="ECO:0000313" key="1">
    <source>
        <dbReference type="EMBL" id="SFI89652.1"/>
    </source>
</evidence>
<dbReference type="Proteomes" id="UP000199545">
    <property type="component" value="Unassembled WGS sequence"/>
</dbReference>
<reference evidence="1 2" key="1">
    <citation type="submission" date="2016-10" db="EMBL/GenBank/DDBJ databases">
        <authorList>
            <person name="de Groot N.N."/>
        </authorList>
    </citation>
    <scope>NUCLEOTIDE SEQUENCE [LARGE SCALE GENOMIC DNA]</scope>
    <source>
        <strain evidence="1 2">DSM 44778</strain>
    </source>
</reference>
<dbReference type="EMBL" id="FORR01000002">
    <property type="protein sequence ID" value="SFI89652.1"/>
    <property type="molecule type" value="Genomic_DNA"/>
</dbReference>
<accession>A0A1I3LY53</accession>
<dbReference type="AlphaFoldDB" id="A0A1I3LY53"/>
<protein>
    <submittedName>
        <fullName evidence="1">Uncharacterized protein</fullName>
    </submittedName>
</protein>
<evidence type="ECO:0000313" key="2">
    <source>
        <dbReference type="Proteomes" id="UP000199545"/>
    </source>
</evidence>
<name>A0A1I3LY53_9BACL</name>
<dbReference type="NCBIfam" id="NF046006">
    <property type="entry name" value="MAG6450_fam"/>
    <property type="match status" value="1"/>
</dbReference>
<keyword evidence="2" id="KW-1185">Reference proteome</keyword>
<gene>
    <name evidence="1" type="ORF">SAMN05421852_102368</name>
</gene>
<dbReference type="OrthoDB" id="2991407at2"/>
<dbReference type="RefSeq" id="WP_093228230.1">
    <property type="nucleotide sequence ID" value="NZ_FORR01000002.1"/>
</dbReference>
<organism evidence="1 2">
    <name type="scientific">Thermoflavimicrobium dichotomicum</name>
    <dbReference type="NCBI Taxonomy" id="46223"/>
    <lineage>
        <taxon>Bacteria</taxon>
        <taxon>Bacillati</taxon>
        <taxon>Bacillota</taxon>
        <taxon>Bacilli</taxon>
        <taxon>Bacillales</taxon>
        <taxon>Thermoactinomycetaceae</taxon>
        <taxon>Thermoflavimicrobium</taxon>
    </lineage>
</organism>